<feature type="region of interest" description="Disordered" evidence="1">
    <location>
        <begin position="1"/>
        <end position="40"/>
    </location>
</feature>
<gene>
    <name evidence="2" type="ORF">HICCMSTLAB_LOCUS8769</name>
</gene>
<evidence type="ECO:0000313" key="3">
    <source>
        <dbReference type="Proteomes" id="UP000786811"/>
    </source>
</evidence>
<reference evidence="2" key="1">
    <citation type="submission" date="2021-04" db="EMBL/GenBank/DDBJ databases">
        <authorList>
            <person name="Chebbi M.A.C M."/>
        </authorList>
    </citation>
    <scope>NUCLEOTIDE SEQUENCE</scope>
</reference>
<organism evidence="2 3">
    <name type="scientific">Cotesia congregata</name>
    <name type="common">Parasitoid wasp</name>
    <name type="synonym">Apanteles congregatus</name>
    <dbReference type="NCBI Taxonomy" id="51543"/>
    <lineage>
        <taxon>Eukaryota</taxon>
        <taxon>Metazoa</taxon>
        <taxon>Ecdysozoa</taxon>
        <taxon>Arthropoda</taxon>
        <taxon>Hexapoda</taxon>
        <taxon>Insecta</taxon>
        <taxon>Pterygota</taxon>
        <taxon>Neoptera</taxon>
        <taxon>Endopterygota</taxon>
        <taxon>Hymenoptera</taxon>
        <taxon>Apocrita</taxon>
        <taxon>Ichneumonoidea</taxon>
        <taxon>Braconidae</taxon>
        <taxon>Microgastrinae</taxon>
        <taxon>Cotesia</taxon>
    </lineage>
</organism>
<dbReference type="AlphaFoldDB" id="A0A8J2HJ21"/>
<dbReference type="EMBL" id="CAJNRD030001121">
    <property type="protein sequence ID" value="CAG5097571.1"/>
    <property type="molecule type" value="Genomic_DNA"/>
</dbReference>
<dbReference type="InterPro" id="IPR032004">
    <property type="entry name" value="DUF4790"/>
</dbReference>
<dbReference type="Proteomes" id="UP000786811">
    <property type="component" value="Unassembled WGS sequence"/>
</dbReference>
<proteinExistence type="predicted"/>
<keyword evidence="3" id="KW-1185">Reference proteome</keyword>
<protein>
    <submittedName>
        <fullName evidence="2">Uncharacterized protein</fullName>
    </submittedName>
</protein>
<dbReference type="Pfam" id="PF16037">
    <property type="entry name" value="DUF4790"/>
    <property type="match status" value="1"/>
</dbReference>
<sequence length="141" mass="16846">MSWKNLTDKKHISKNDSKSINEDKNKDENEEESPNKRYRNSFMKQFPELYRSDVSINPSYTGLNNLPYYIKCRRRVHKTKKQITRQINREIHHIAMMQPYALSSVRIDRVFSVGFPPEALIVPEFATDKEKRRINKLMSDR</sequence>
<feature type="compositionally biased region" description="Basic and acidic residues" evidence="1">
    <location>
        <begin position="1"/>
        <end position="27"/>
    </location>
</feature>
<evidence type="ECO:0000256" key="1">
    <source>
        <dbReference type="SAM" id="MobiDB-lite"/>
    </source>
</evidence>
<dbReference type="OrthoDB" id="7675754at2759"/>
<evidence type="ECO:0000313" key="2">
    <source>
        <dbReference type="EMBL" id="CAG5097571.1"/>
    </source>
</evidence>
<accession>A0A8J2HJ21</accession>
<name>A0A8J2HJ21_COTCN</name>
<comment type="caution">
    <text evidence="2">The sequence shown here is derived from an EMBL/GenBank/DDBJ whole genome shotgun (WGS) entry which is preliminary data.</text>
</comment>